<name>A0A8H5UMS6_9HYPO</name>
<keyword evidence="1" id="KW-0812">Transmembrane</keyword>
<accession>A0A8H5UMS6</accession>
<organism evidence="2 3">
    <name type="scientific">Fusarium denticulatum</name>
    <dbReference type="NCBI Taxonomy" id="48507"/>
    <lineage>
        <taxon>Eukaryota</taxon>
        <taxon>Fungi</taxon>
        <taxon>Dikarya</taxon>
        <taxon>Ascomycota</taxon>
        <taxon>Pezizomycotina</taxon>
        <taxon>Sordariomycetes</taxon>
        <taxon>Hypocreomycetidae</taxon>
        <taxon>Hypocreales</taxon>
        <taxon>Nectriaceae</taxon>
        <taxon>Fusarium</taxon>
        <taxon>Fusarium fujikuroi species complex</taxon>
    </lineage>
</organism>
<feature type="transmembrane region" description="Helical" evidence="1">
    <location>
        <begin position="42"/>
        <end position="61"/>
    </location>
</feature>
<keyword evidence="3" id="KW-1185">Reference proteome</keyword>
<evidence type="ECO:0000256" key="1">
    <source>
        <dbReference type="SAM" id="Phobius"/>
    </source>
</evidence>
<evidence type="ECO:0008006" key="4">
    <source>
        <dbReference type="Google" id="ProtNLM"/>
    </source>
</evidence>
<proteinExistence type="predicted"/>
<keyword evidence="1" id="KW-1133">Transmembrane helix</keyword>
<sequence length="410" mass="46361">MPSITAVTIFIFGLSAFNHGVSNLISPRKALAAKQLQDSALPALNGFSVAIIGIGIYYMLAAYQENRGFFTLTLARFISARIFWLQGPAWRVIATWEAFSAALTAVALAYEGYHGIQEALLTVPGGSLLQDIPLELRQTIFELVLTAPVAPSSPSESQHGRDQLLYCLRDVRCGWRRQGVWQQPPRNKSLSLLLVSKQFYIEVQNIFRRLPNNYHVDIMSVKNYGFWPTWDIAKRPTSRYIDKVTSTIRIFEPTDDLDDRFKDSLSFRGGHGGPEGAVWAIYELLVSLIQHGPGYIGLPNNQRFIINEIEVNVVAPTDGAAHTKFSCRDNDNPWWLRWSGIEYGKQLVPEERLANYMISHLDTAFEAESDVRPYGQELYEQIFESITFQLNGQEWKKRRIDDLAIDGIGA</sequence>
<comment type="caution">
    <text evidence="2">The sequence shown here is derived from an EMBL/GenBank/DDBJ whole genome shotgun (WGS) entry which is preliminary data.</text>
</comment>
<keyword evidence="1" id="KW-0472">Membrane</keyword>
<dbReference type="Proteomes" id="UP000562682">
    <property type="component" value="Unassembled WGS sequence"/>
</dbReference>
<dbReference type="AlphaFoldDB" id="A0A8H5UMS6"/>
<protein>
    <recommendedName>
        <fullName evidence="4">F-box domain-containing protein</fullName>
    </recommendedName>
</protein>
<gene>
    <name evidence="2" type="ORF">FDENT_3751</name>
</gene>
<evidence type="ECO:0000313" key="2">
    <source>
        <dbReference type="EMBL" id="KAF5690747.1"/>
    </source>
</evidence>
<reference evidence="2 3" key="1">
    <citation type="submission" date="2020-05" db="EMBL/GenBank/DDBJ databases">
        <title>Identification and distribution of gene clusters putatively required for synthesis of sphingolipid metabolism inhibitors in phylogenetically diverse species of the filamentous fungus Fusarium.</title>
        <authorList>
            <person name="Kim H.-S."/>
            <person name="Busman M."/>
            <person name="Brown D.W."/>
            <person name="Divon H."/>
            <person name="Uhlig S."/>
            <person name="Proctor R.H."/>
        </authorList>
    </citation>
    <scope>NUCLEOTIDE SEQUENCE [LARGE SCALE GENOMIC DNA]</scope>
    <source>
        <strain evidence="2 3">NRRL 25311</strain>
    </source>
</reference>
<dbReference type="EMBL" id="JAAOAK010000085">
    <property type="protein sequence ID" value="KAF5690747.1"/>
    <property type="molecule type" value="Genomic_DNA"/>
</dbReference>
<evidence type="ECO:0000313" key="3">
    <source>
        <dbReference type="Proteomes" id="UP000562682"/>
    </source>
</evidence>